<evidence type="ECO:0000256" key="5">
    <source>
        <dbReference type="ARBA" id="ARBA00048391"/>
    </source>
</evidence>
<evidence type="ECO:0000256" key="3">
    <source>
        <dbReference type="ARBA" id="ARBA00022679"/>
    </source>
</evidence>
<sequence>MKVSNMPSYSEVLQWASSFLADRGVEPHVAKWLMREGLDLSPTDLLVKAKDPMPAGDRQDYTKQVKLASCHYPAQYIVGHEWFDGHKFKVNPAALIPRPETEAWFASYIDKLSPNPLKLVDVGTGTGVIGISHKLRRPQDQVYLTDISDQVLDLARENAQNLGAQVHLVQGDFLAPLLDQDIHFDLIVSNPPYIAKEEWGEMDESVRKYEPKLALFADQDGLAAYQKILTQSKSLVSDKFMILLEIGYKQGQAVSHLAQETYPQAAVKTWTDLAGLDRLVSVLV</sequence>
<dbReference type="Proteomes" id="UP000009875">
    <property type="component" value="Unassembled WGS sequence"/>
</dbReference>
<dbReference type="NCBIfam" id="TIGR00536">
    <property type="entry name" value="hemK_fam"/>
    <property type="match status" value="1"/>
</dbReference>
<accession>K9EWB3</accession>
<dbReference type="AlphaFoldDB" id="K9EWB3"/>
<dbReference type="Gene3D" id="1.10.8.10">
    <property type="entry name" value="DNA helicase RuvA subunit, C-terminal domain"/>
    <property type="match status" value="1"/>
</dbReference>
<dbReference type="NCBIfam" id="TIGR03534">
    <property type="entry name" value="RF_mod_PrmC"/>
    <property type="match status" value="1"/>
</dbReference>
<dbReference type="PROSITE" id="PS00092">
    <property type="entry name" value="N6_MTASE"/>
    <property type="match status" value="1"/>
</dbReference>
<dbReference type="PANTHER" id="PTHR18895">
    <property type="entry name" value="HEMK METHYLTRANSFERASE"/>
    <property type="match status" value="1"/>
</dbReference>
<dbReference type="InterPro" id="IPR040758">
    <property type="entry name" value="PrmC_N"/>
</dbReference>
<dbReference type="InterPro" id="IPR004556">
    <property type="entry name" value="HemK-like"/>
</dbReference>
<dbReference type="PANTHER" id="PTHR18895:SF74">
    <property type="entry name" value="MTRF1L RELEASE FACTOR GLUTAMINE METHYLTRANSFERASE"/>
    <property type="match status" value="1"/>
</dbReference>
<comment type="caution">
    <text evidence="8">The sequence shown here is derived from an EMBL/GenBank/DDBJ whole genome shotgun (WGS) entry which is preliminary data.</text>
</comment>
<dbReference type="OrthoDB" id="9800643at2"/>
<evidence type="ECO:0000259" key="6">
    <source>
        <dbReference type="Pfam" id="PF05175"/>
    </source>
</evidence>
<dbReference type="InterPro" id="IPR019874">
    <property type="entry name" value="RF_methyltr_PrmC"/>
</dbReference>
<dbReference type="eggNOG" id="COG2890">
    <property type="taxonomic scope" value="Bacteria"/>
</dbReference>
<comment type="catalytic activity">
    <reaction evidence="5">
        <text>L-glutaminyl-[peptide chain release factor] + S-adenosyl-L-methionine = N(5)-methyl-L-glutaminyl-[peptide chain release factor] + S-adenosyl-L-homocysteine + H(+)</text>
        <dbReference type="Rhea" id="RHEA:42896"/>
        <dbReference type="Rhea" id="RHEA-COMP:10271"/>
        <dbReference type="Rhea" id="RHEA-COMP:10272"/>
        <dbReference type="ChEBI" id="CHEBI:15378"/>
        <dbReference type="ChEBI" id="CHEBI:30011"/>
        <dbReference type="ChEBI" id="CHEBI:57856"/>
        <dbReference type="ChEBI" id="CHEBI:59789"/>
        <dbReference type="ChEBI" id="CHEBI:61891"/>
        <dbReference type="EC" id="2.1.1.297"/>
    </reaction>
</comment>
<dbReference type="SUPFAM" id="SSF53335">
    <property type="entry name" value="S-adenosyl-L-methionine-dependent methyltransferases"/>
    <property type="match status" value="1"/>
</dbReference>
<organism evidence="8 9">
    <name type="scientific">Alloiococcus otitis ATCC 51267</name>
    <dbReference type="NCBI Taxonomy" id="883081"/>
    <lineage>
        <taxon>Bacteria</taxon>
        <taxon>Bacillati</taxon>
        <taxon>Bacillota</taxon>
        <taxon>Bacilli</taxon>
        <taxon>Lactobacillales</taxon>
        <taxon>Carnobacteriaceae</taxon>
        <taxon>Alloiococcus</taxon>
    </lineage>
</organism>
<reference evidence="8 9" key="1">
    <citation type="submission" date="2012-09" db="EMBL/GenBank/DDBJ databases">
        <title>The Genome Sequence of Alloiococcus otitis ATCC 51267.</title>
        <authorList>
            <consortium name="The Broad Institute Genome Sequencing Platform"/>
            <person name="Earl A."/>
            <person name="Ward D."/>
            <person name="Feldgarden M."/>
            <person name="Gevers D."/>
            <person name="Huys G."/>
            <person name="Walker B."/>
            <person name="Young S.K."/>
            <person name="Zeng Q."/>
            <person name="Gargeya S."/>
            <person name="Fitzgerald M."/>
            <person name="Haas B."/>
            <person name="Abouelleil A."/>
            <person name="Alvarado L."/>
            <person name="Arachchi H.M."/>
            <person name="Berlin A.M."/>
            <person name="Chapman S.B."/>
            <person name="Goldberg J."/>
            <person name="Griggs A."/>
            <person name="Gujja S."/>
            <person name="Hansen M."/>
            <person name="Howarth C."/>
            <person name="Imamovic A."/>
            <person name="Larimer J."/>
            <person name="McCowen C."/>
            <person name="Montmayeur A."/>
            <person name="Murphy C."/>
            <person name="Neiman D."/>
            <person name="Pearson M."/>
            <person name="Priest M."/>
            <person name="Roberts A."/>
            <person name="Saif S."/>
            <person name="Shea T."/>
            <person name="Sisk P."/>
            <person name="Sykes S."/>
            <person name="Wortman J."/>
            <person name="Nusbaum C."/>
            <person name="Birren B."/>
        </authorList>
    </citation>
    <scope>NUCLEOTIDE SEQUENCE [LARGE SCALE GENOMIC DNA]</scope>
    <source>
        <strain evidence="8 9">ATCC 51267</strain>
    </source>
</reference>
<keyword evidence="9" id="KW-1185">Reference proteome</keyword>
<proteinExistence type="predicted"/>
<keyword evidence="2 8" id="KW-0489">Methyltransferase</keyword>
<dbReference type="InterPro" id="IPR002052">
    <property type="entry name" value="DNA_methylase_N6_adenine_CS"/>
</dbReference>
<keyword evidence="4" id="KW-0949">S-adenosyl-L-methionine</keyword>
<feature type="domain" description="Methyltransferase small" evidence="6">
    <location>
        <begin position="118"/>
        <end position="197"/>
    </location>
</feature>
<dbReference type="RefSeq" id="WP_003778063.1">
    <property type="nucleotide sequence ID" value="NZ_JH992959.1"/>
</dbReference>
<dbReference type="GO" id="GO:0032259">
    <property type="term" value="P:methylation"/>
    <property type="evidence" value="ECO:0007669"/>
    <property type="project" value="UniProtKB-KW"/>
</dbReference>
<evidence type="ECO:0000256" key="2">
    <source>
        <dbReference type="ARBA" id="ARBA00022603"/>
    </source>
</evidence>
<dbReference type="InterPro" id="IPR029063">
    <property type="entry name" value="SAM-dependent_MTases_sf"/>
</dbReference>
<dbReference type="InterPro" id="IPR007848">
    <property type="entry name" value="Small_mtfrase_dom"/>
</dbReference>
<dbReference type="GO" id="GO:0102559">
    <property type="term" value="F:peptide chain release factor N(5)-glutamine methyltransferase activity"/>
    <property type="evidence" value="ECO:0007669"/>
    <property type="project" value="UniProtKB-EC"/>
</dbReference>
<evidence type="ECO:0000256" key="4">
    <source>
        <dbReference type="ARBA" id="ARBA00022691"/>
    </source>
</evidence>
<name>K9EWB3_9LACT</name>
<dbReference type="GO" id="GO:0003676">
    <property type="term" value="F:nucleic acid binding"/>
    <property type="evidence" value="ECO:0007669"/>
    <property type="project" value="InterPro"/>
</dbReference>
<evidence type="ECO:0000313" key="8">
    <source>
        <dbReference type="EMBL" id="EKU93505.1"/>
    </source>
</evidence>
<feature type="domain" description="Release factor glutamine methyltransferase N-terminal" evidence="7">
    <location>
        <begin position="11"/>
        <end position="79"/>
    </location>
</feature>
<evidence type="ECO:0000259" key="7">
    <source>
        <dbReference type="Pfam" id="PF17827"/>
    </source>
</evidence>
<dbReference type="PATRIC" id="fig|883081.3.peg.1038"/>
<dbReference type="Gene3D" id="3.40.50.150">
    <property type="entry name" value="Vaccinia Virus protein VP39"/>
    <property type="match status" value="1"/>
</dbReference>
<keyword evidence="3 8" id="KW-0808">Transferase</keyword>
<dbReference type="HOGENOM" id="CLU_018398_3_2_9"/>
<evidence type="ECO:0000256" key="1">
    <source>
        <dbReference type="ARBA" id="ARBA00012771"/>
    </source>
</evidence>
<protein>
    <recommendedName>
        <fullName evidence="1">peptide chain release factor N(5)-glutamine methyltransferase</fullName>
        <ecNumber evidence="1">2.1.1.297</ecNumber>
    </recommendedName>
</protein>
<dbReference type="CDD" id="cd02440">
    <property type="entry name" value="AdoMet_MTases"/>
    <property type="match status" value="1"/>
</dbReference>
<evidence type="ECO:0000313" key="9">
    <source>
        <dbReference type="Proteomes" id="UP000009875"/>
    </source>
</evidence>
<dbReference type="Pfam" id="PF17827">
    <property type="entry name" value="PrmC_N"/>
    <property type="match status" value="1"/>
</dbReference>
<gene>
    <name evidence="8" type="ORF">HMPREF9698_01037</name>
</gene>
<dbReference type="EC" id="2.1.1.297" evidence="1"/>
<dbReference type="EMBL" id="AGXA01000020">
    <property type="protein sequence ID" value="EKU93505.1"/>
    <property type="molecule type" value="Genomic_DNA"/>
</dbReference>
<dbReference type="Pfam" id="PF05175">
    <property type="entry name" value="MTS"/>
    <property type="match status" value="1"/>
</dbReference>
<dbReference type="InterPro" id="IPR050320">
    <property type="entry name" value="N5-glutamine_MTase"/>
</dbReference>
<dbReference type="STRING" id="883081.HMPREF9698_01037"/>